<dbReference type="AlphaFoldDB" id="A0A017S0Y4"/>
<gene>
    <name evidence="2" type="ORF">EURHEDRAFT_526790</name>
</gene>
<dbReference type="Proteomes" id="UP000019804">
    <property type="component" value="Unassembled WGS sequence"/>
</dbReference>
<sequence length="277" mass="30381">MRLNFNKGPSVGILGLFLALIAFLVSQSTALPTPNSLEIQTLDTIETSTQYLHDLGKRFAGRASGKVGTAGPDTTDYPSDSEIGEACNPEAGKAFIFYSNADSNLAHQFAQANNGLIVRQTFPKGYVGKKPNRGKKRSDEWYQDFCDRFSGVFADKAKGTVYLVTDLDAGTRDCSVWERIEKPTLLANTAVTDIVAVSSADFSKRNTIWSRTGKRDNAGLALRALKKQTSGKKSCFNWEGCGEDPNDSDGDGGEECWFLLLMDEDVHQTDAQRAQRR</sequence>
<proteinExistence type="predicted"/>
<accession>A0A017S0Y4</accession>
<keyword evidence="3" id="KW-1185">Reference proteome</keyword>
<dbReference type="RefSeq" id="XP_040634393.1">
    <property type="nucleotide sequence ID" value="XM_040787000.1"/>
</dbReference>
<feature type="chain" id="PRO_5001495712" evidence="1">
    <location>
        <begin position="31"/>
        <end position="277"/>
    </location>
</feature>
<dbReference type="EMBL" id="KK088454">
    <property type="protein sequence ID" value="EYE90703.1"/>
    <property type="molecule type" value="Genomic_DNA"/>
</dbReference>
<name>A0A017S0Y4_ASPRC</name>
<reference evidence="3" key="1">
    <citation type="journal article" date="2014" name="Nat. Commun.">
        <title>Genomic adaptations of the halophilic Dead Sea filamentous fungus Eurotium rubrum.</title>
        <authorList>
            <person name="Kis-Papo T."/>
            <person name="Weig A.R."/>
            <person name="Riley R."/>
            <person name="Persoh D."/>
            <person name="Salamov A."/>
            <person name="Sun H."/>
            <person name="Lipzen A."/>
            <person name="Wasser S.P."/>
            <person name="Rambold G."/>
            <person name="Grigoriev I.V."/>
            <person name="Nevo E."/>
        </authorList>
    </citation>
    <scope>NUCLEOTIDE SEQUENCE [LARGE SCALE GENOMIC DNA]</scope>
    <source>
        <strain evidence="3">CBS 135680</strain>
    </source>
</reference>
<evidence type="ECO:0000313" key="3">
    <source>
        <dbReference type="Proteomes" id="UP000019804"/>
    </source>
</evidence>
<feature type="signal peptide" evidence="1">
    <location>
        <begin position="1"/>
        <end position="30"/>
    </location>
</feature>
<dbReference type="HOGENOM" id="CLU_1004649_0_0_1"/>
<dbReference type="OrthoDB" id="4465752at2759"/>
<keyword evidence="1" id="KW-0732">Signal</keyword>
<protein>
    <submittedName>
        <fullName evidence="2">Uncharacterized protein</fullName>
    </submittedName>
</protein>
<evidence type="ECO:0000256" key="1">
    <source>
        <dbReference type="SAM" id="SignalP"/>
    </source>
</evidence>
<organism evidence="2 3">
    <name type="scientific">Aspergillus ruber (strain CBS 135680)</name>
    <dbReference type="NCBI Taxonomy" id="1388766"/>
    <lineage>
        <taxon>Eukaryota</taxon>
        <taxon>Fungi</taxon>
        <taxon>Dikarya</taxon>
        <taxon>Ascomycota</taxon>
        <taxon>Pezizomycotina</taxon>
        <taxon>Eurotiomycetes</taxon>
        <taxon>Eurotiomycetidae</taxon>
        <taxon>Eurotiales</taxon>
        <taxon>Aspergillaceae</taxon>
        <taxon>Aspergillus</taxon>
        <taxon>Aspergillus subgen. Aspergillus</taxon>
    </lineage>
</organism>
<dbReference type="GeneID" id="63702124"/>
<evidence type="ECO:0000313" key="2">
    <source>
        <dbReference type="EMBL" id="EYE90703.1"/>
    </source>
</evidence>